<comment type="caution">
    <text evidence="2">The sequence shown here is derived from an EMBL/GenBank/DDBJ whole genome shotgun (WGS) entry which is preliminary data.</text>
</comment>
<reference evidence="2" key="1">
    <citation type="journal article" date="2015" name="Nature">
        <title>Complex archaea that bridge the gap between prokaryotes and eukaryotes.</title>
        <authorList>
            <person name="Spang A."/>
            <person name="Saw J.H."/>
            <person name="Jorgensen S.L."/>
            <person name="Zaremba-Niedzwiedzka K."/>
            <person name="Martijn J."/>
            <person name="Lind A.E."/>
            <person name="van Eijk R."/>
            <person name="Schleper C."/>
            <person name="Guy L."/>
            <person name="Ettema T.J."/>
        </authorList>
    </citation>
    <scope>NUCLEOTIDE SEQUENCE</scope>
</reference>
<feature type="transmembrane region" description="Helical" evidence="1">
    <location>
        <begin position="12"/>
        <end position="39"/>
    </location>
</feature>
<gene>
    <name evidence="2" type="ORF">LCGC14_2864730</name>
</gene>
<accession>A0A0F8YRC2</accession>
<keyword evidence="1" id="KW-0472">Membrane</keyword>
<evidence type="ECO:0000256" key="1">
    <source>
        <dbReference type="SAM" id="Phobius"/>
    </source>
</evidence>
<feature type="non-terminal residue" evidence="2">
    <location>
        <position position="49"/>
    </location>
</feature>
<name>A0A0F8YRC2_9ZZZZ</name>
<keyword evidence="1" id="KW-0812">Transmembrane</keyword>
<dbReference type="EMBL" id="LAZR01055454">
    <property type="protein sequence ID" value="KKK76330.1"/>
    <property type="molecule type" value="Genomic_DNA"/>
</dbReference>
<organism evidence="2">
    <name type="scientific">marine sediment metagenome</name>
    <dbReference type="NCBI Taxonomy" id="412755"/>
    <lineage>
        <taxon>unclassified sequences</taxon>
        <taxon>metagenomes</taxon>
        <taxon>ecological metagenomes</taxon>
    </lineage>
</organism>
<keyword evidence="1" id="KW-1133">Transmembrane helix</keyword>
<proteinExistence type="predicted"/>
<protein>
    <submittedName>
        <fullName evidence="2">Uncharacterized protein</fullName>
    </submittedName>
</protein>
<dbReference type="AlphaFoldDB" id="A0A0F8YRC2"/>
<evidence type="ECO:0000313" key="2">
    <source>
        <dbReference type="EMBL" id="KKK76330.1"/>
    </source>
</evidence>
<sequence length="49" mass="5723">MVFIEALDLQTWFVNVFSGTADIFFLLSFMFISFMTAVFKMKPLTTMIM</sequence>